<comment type="function">
    <text evidence="15">Extracellular matrix serine protease secreted by pioneer neurons that plays a role in layering of neurons in the cerebral cortex and cerebellum by coordinating cell positioning during neurodevelopment. Regulates microtubule function in neurons and neuronal migration. Binding to the extracellular domains of lipoprotein receptors VLDLR and LRP8/APOER2 induces tyrosine phosphorylation of DAB1 and modulation of TAU phosphorylation. Affects migration of sympathetic preganglionic neurons in the spinal cord, where it seems to act as a barrier to neuronal migration. Enzymatic activity is important for the modulation of cell adhesion.</text>
</comment>
<evidence type="ECO:0000256" key="2">
    <source>
        <dbReference type="ARBA" id="ARBA00022473"/>
    </source>
</evidence>
<dbReference type="Proteomes" id="UP001476798">
    <property type="component" value="Unassembled WGS sequence"/>
</dbReference>
<organism evidence="18 19">
    <name type="scientific">Goodea atripinnis</name>
    <dbReference type="NCBI Taxonomy" id="208336"/>
    <lineage>
        <taxon>Eukaryota</taxon>
        <taxon>Metazoa</taxon>
        <taxon>Chordata</taxon>
        <taxon>Craniata</taxon>
        <taxon>Vertebrata</taxon>
        <taxon>Euteleostomi</taxon>
        <taxon>Actinopterygii</taxon>
        <taxon>Neopterygii</taxon>
        <taxon>Teleostei</taxon>
        <taxon>Neoteleostei</taxon>
        <taxon>Acanthomorphata</taxon>
        <taxon>Ovalentaria</taxon>
        <taxon>Atherinomorphae</taxon>
        <taxon>Cyprinodontiformes</taxon>
        <taxon>Goodeidae</taxon>
        <taxon>Goodea</taxon>
    </lineage>
</organism>
<dbReference type="InterPro" id="IPR034968">
    <property type="entry name" value="Reelin"/>
</dbReference>
<evidence type="ECO:0000256" key="11">
    <source>
        <dbReference type="ARBA" id="ARBA00022889"/>
    </source>
</evidence>
<keyword evidence="9" id="KW-0862">Zinc</keyword>
<evidence type="ECO:0000256" key="9">
    <source>
        <dbReference type="ARBA" id="ARBA00022833"/>
    </source>
</evidence>
<dbReference type="PANTHER" id="PTHR11841">
    <property type="entry name" value="REELIN"/>
    <property type="match status" value="1"/>
</dbReference>
<comment type="caution">
    <text evidence="16">Lacks conserved residue(s) required for the propagation of feature annotation.</text>
</comment>
<feature type="disulfide bond" evidence="16">
    <location>
        <begin position="38"/>
        <end position="48"/>
    </location>
</feature>
<evidence type="ECO:0000256" key="5">
    <source>
        <dbReference type="ARBA" id="ARBA00022670"/>
    </source>
</evidence>
<sequence length="251" mass="27260">SLQIVSCCRATQFRWIQKEGTGERLSWGVDNVYIGEACPGLCSGHGYCTSGVVCICDEGYHGDDCSLSSKDLPSSIKDNFESGAVSPESWQLIHGGGVGSGCGQLSPHAHGDSLYFSGCKLRQAVTKPLDLTRASKIMFVLQIGSVAQTDSCNIALDQADTVDRAVLLQYSVNNGVSWHVIAQHQPKDFIKAQRVSYNIPLLRDTDSCTSTRVLINTNDKPLSCQIFLKTSGVSTAEQNIHSRVFYWKGCC</sequence>
<keyword evidence="5" id="KW-0645">Protease</keyword>
<keyword evidence="16" id="KW-0245">EGF-like domain</keyword>
<gene>
    <name evidence="18" type="ORF">GOODEAATRI_021000</name>
</gene>
<evidence type="ECO:0000313" key="18">
    <source>
        <dbReference type="EMBL" id="MEQ2169061.1"/>
    </source>
</evidence>
<dbReference type="InterPro" id="IPR000742">
    <property type="entry name" value="EGF"/>
</dbReference>
<evidence type="ECO:0000256" key="10">
    <source>
        <dbReference type="ARBA" id="ARBA00022837"/>
    </source>
</evidence>
<reference evidence="18 19" key="1">
    <citation type="submission" date="2021-06" db="EMBL/GenBank/DDBJ databases">
        <authorList>
            <person name="Palmer J.M."/>
        </authorList>
    </citation>
    <scope>NUCLEOTIDE SEQUENCE [LARGE SCALE GENOMIC DNA]</scope>
    <source>
        <strain evidence="18 19">GA_2019</strain>
        <tissue evidence="18">Muscle</tissue>
    </source>
</reference>
<proteinExistence type="inferred from homology"/>
<keyword evidence="4" id="KW-0272">Extracellular matrix</keyword>
<keyword evidence="7" id="KW-0378">Hydrolase</keyword>
<accession>A0ABV0NDD6</accession>
<dbReference type="PROSITE" id="PS50026">
    <property type="entry name" value="EGF_3"/>
    <property type="match status" value="1"/>
</dbReference>
<evidence type="ECO:0000256" key="16">
    <source>
        <dbReference type="PROSITE-ProRule" id="PRU00076"/>
    </source>
</evidence>
<evidence type="ECO:0000256" key="8">
    <source>
        <dbReference type="ARBA" id="ARBA00022825"/>
    </source>
</evidence>
<dbReference type="PROSITE" id="PS00022">
    <property type="entry name" value="EGF_1"/>
    <property type="match status" value="1"/>
</dbReference>
<keyword evidence="11" id="KW-0130">Cell adhesion</keyword>
<comment type="caution">
    <text evidence="18">The sequence shown here is derived from an EMBL/GenBank/DDBJ whole genome shotgun (WGS) entry which is preliminary data.</text>
</comment>
<dbReference type="InterPro" id="IPR049419">
    <property type="entry name" value="Reelin_subrepeat-B"/>
</dbReference>
<evidence type="ECO:0000256" key="7">
    <source>
        <dbReference type="ARBA" id="ARBA00022801"/>
    </source>
</evidence>
<feature type="disulfide bond" evidence="16">
    <location>
        <begin position="56"/>
        <end position="65"/>
    </location>
</feature>
<name>A0ABV0NDD6_9TELE</name>
<dbReference type="Gene3D" id="2.60.120.260">
    <property type="entry name" value="Galactose-binding domain-like"/>
    <property type="match status" value="2"/>
</dbReference>
<evidence type="ECO:0000256" key="1">
    <source>
        <dbReference type="ARBA" id="ARBA00004498"/>
    </source>
</evidence>
<keyword evidence="10" id="KW-0106">Calcium</keyword>
<dbReference type="Pfam" id="PF21471">
    <property type="entry name" value="Reelin_subrepeat-B"/>
    <property type="match status" value="1"/>
</dbReference>
<feature type="domain" description="EGF-like" evidence="17">
    <location>
        <begin position="34"/>
        <end position="66"/>
    </location>
</feature>
<keyword evidence="19" id="KW-1185">Reference proteome</keyword>
<evidence type="ECO:0000256" key="14">
    <source>
        <dbReference type="ARBA" id="ARBA00044961"/>
    </source>
</evidence>
<evidence type="ECO:0000256" key="6">
    <source>
        <dbReference type="ARBA" id="ARBA00022723"/>
    </source>
</evidence>
<evidence type="ECO:0000256" key="4">
    <source>
        <dbReference type="ARBA" id="ARBA00022530"/>
    </source>
</evidence>
<evidence type="ECO:0000256" key="3">
    <source>
        <dbReference type="ARBA" id="ARBA00022525"/>
    </source>
</evidence>
<dbReference type="PROSITE" id="PS01186">
    <property type="entry name" value="EGF_2"/>
    <property type="match status" value="1"/>
</dbReference>
<keyword evidence="2" id="KW-0217">Developmental protein</keyword>
<protein>
    <recommendedName>
        <fullName evidence="13">Reelin</fullName>
    </recommendedName>
</protein>
<keyword evidence="16" id="KW-1015">Disulfide bond</keyword>
<dbReference type="PANTHER" id="PTHR11841:SF1">
    <property type="entry name" value="REELIN"/>
    <property type="match status" value="1"/>
</dbReference>
<keyword evidence="3" id="KW-0964">Secreted</keyword>
<keyword evidence="8" id="KW-0720">Serine protease</keyword>
<evidence type="ECO:0000256" key="15">
    <source>
        <dbReference type="ARBA" id="ARBA00046064"/>
    </source>
</evidence>
<evidence type="ECO:0000259" key="17">
    <source>
        <dbReference type="PROSITE" id="PS50026"/>
    </source>
</evidence>
<evidence type="ECO:0000313" key="19">
    <source>
        <dbReference type="Proteomes" id="UP001476798"/>
    </source>
</evidence>
<dbReference type="Pfam" id="PF23106">
    <property type="entry name" value="EGF_Teneurin"/>
    <property type="match status" value="1"/>
</dbReference>
<evidence type="ECO:0000256" key="12">
    <source>
        <dbReference type="ARBA" id="ARBA00023773"/>
    </source>
</evidence>
<comment type="subunit">
    <text evidence="14">Oligomer of disulfide-linked homodimers.</text>
</comment>
<comment type="similarity">
    <text evidence="12">Belongs to the reelin family.</text>
</comment>
<feature type="non-terminal residue" evidence="18">
    <location>
        <position position="1"/>
    </location>
</feature>
<dbReference type="EMBL" id="JAHRIO010031989">
    <property type="protein sequence ID" value="MEQ2169061.1"/>
    <property type="molecule type" value="Genomic_DNA"/>
</dbReference>
<comment type="subcellular location">
    <subcellularLocation>
        <location evidence="1">Secreted</location>
        <location evidence="1">Extracellular space</location>
        <location evidence="1">Extracellular matrix</location>
    </subcellularLocation>
</comment>
<keyword evidence="6" id="KW-0479">Metal-binding</keyword>
<evidence type="ECO:0000256" key="13">
    <source>
        <dbReference type="ARBA" id="ARBA00023900"/>
    </source>
</evidence>